<name>A0AAP0F3J9_9MAGN</name>
<keyword evidence="2" id="KW-1185">Reference proteome</keyword>
<gene>
    <name evidence="1" type="ORF">Sjap_020491</name>
</gene>
<dbReference type="Proteomes" id="UP001417504">
    <property type="component" value="Unassembled WGS sequence"/>
</dbReference>
<evidence type="ECO:0000313" key="1">
    <source>
        <dbReference type="EMBL" id="KAK9103237.1"/>
    </source>
</evidence>
<evidence type="ECO:0000313" key="2">
    <source>
        <dbReference type="Proteomes" id="UP001417504"/>
    </source>
</evidence>
<comment type="caution">
    <text evidence="1">The sequence shown here is derived from an EMBL/GenBank/DDBJ whole genome shotgun (WGS) entry which is preliminary data.</text>
</comment>
<accession>A0AAP0F3J9</accession>
<protein>
    <submittedName>
        <fullName evidence="1">Uncharacterized protein</fullName>
    </submittedName>
</protein>
<sequence length="79" mass="8991">MQHTIQNLQNSEIQVTAILEHLIDKEELSPQPISNSEETVNVATLESVEFDEFSIVDEYLSEPEETLEVSLYEPDIDIA</sequence>
<proteinExistence type="predicted"/>
<dbReference type="EMBL" id="JBBNAE010000008">
    <property type="protein sequence ID" value="KAK9103237.1"/>
    <property type="molecule type" value="Genomic_DNA"/>
</dbReference>
<organism evidence="1 2">
    <name type="scientific">Stephania japonica</name>
    <dbReference type="NCBI Taxonomy" id="461633"/>
    <lineage>
        <taxon>Eukaryota</taxon>
        <taxon>Viridiplantae</taxon>
        <taxon>Streptophyta</taxon>
        <taxon>Embryophyta</taxon>
        <taxon>Tracheophyta</taxon>
        <taxon>Spermatophyta</taxon>
        <taxon>Magnoliopsida</taxon>
        <taxon>Ranunculales</taxon>
        <taxon>Menispermaceae</taxon>
        <taxon>Menispermoideae</taxon>
        <taxon>Cissampelideae</taxon>
        <taxon>Stephania</taxon>
    </lineage>
</organism>
<reference evidence="1 2" key="1">
    <citation type="submission" date="2024-01" db="EMBL/GenBank/DDBJ databases">
        <title>Genome assemblies of Stephania.</title>
        <authorList>
            <person name="Yang L."/>
        </authorList>
    </citation>
    <scope>NUCLEOTIDE SEQUENCE [LARGE SCALE GENOMIC DNA]</scope>
    <source>
        <strain evidence="1">QJT</strain>
        <tissue evidence="1">Leaf</tissue>
    </source>
</reference>
<dbReference type="AlphaFoldDB" id="A0AAP0F3J9"/>